<dbReference type="eggNOG" id="COG4842">
    <property type="taxonomic scope" value="Bacteria"/>
</dbReference>
<organism evidence="1 2">
    <name type="scientific">Mycolicibacterium aromaticivorans JS19b1 = JCM 16368</name>
    <dbReference type="NCBI Taxonomy" id="1440774"/>
    <lineage>
        <taxon>Bacteria</taxon>
        <taxon>Bacillati</taxon>
        <taxon>Actinomycetota</taxon>
        <taxon>Actinomycetes</taxon>
        <taxon>Mycobacteriales</taxon>
        <taxon>Mycobacteriaceae</taxon>
        <taxon>Mycolicibacterium</taxon>
    </lineage>
</organism>
<dbReference type="InterPro" id="IPR010310">
    <property type="entry name" value="T7SS_ESAT-6-like"/>
</dbReference>
<name>A0A064CDZ7_9MYCO</name>
<dbReference type="SUPFAM" id="SSF140453">
    <property type="entry name" value="EsxAB dimer-like"/>
    <property type="match status" value="1"/>
</dbReference>
<dbReference type="Proteomes" id="UP000022835">
    <property type="component" value="Unassembled WGS sequence"/>
</dbReference>
<protein>
    <submittedName>
        <fullName evidence="1">Type VII secretion protein EsxU</fullName>
    </submittedName>
</protein>
<comment type="caution">
    <text evidence="1">The sequence shown here is derived from an EMBL/GenBank/DDBJ whole genome shotgun (WGS) entry which is preliminary data.</text>
</comment>
<dbReference type="STRING" id="1440774.Y900_007620"/>
<evidence type="ECO:0000313" key="1">
    <source>
        <dbReference type="EMBL" id="KDE98819.1"/>
    </source>
</evidence>
<reference evidence="1" key="1">
    <citation type="submission" date="2014-05" db="EMBL/GenBank/DDBJ databases">
        <title>Genome sequence of Mycobacterium aromaticivorans strain JS19b1T (= DSM 45407T).</title>
        <authorList>
            <person name="Kwak Y."/>
            <person name="Park G.-S."/>
            <person name="Li Q.X."/>
            <person name="Lee S.-E."/>
            <person name="Shin J.-H."/>
        </authorList>
    </citation>
    <scope>NUCLEOTIDE SEQUENCE [LARGE SCALE GENOMIC DNA]</scope>
    <source>
        <strain evidence="1">JS19b1</strain>
    </source>
</reference>
<dbReference type="Gene3D" id="1.10.287.1060">
    <property type="entry name" value="ESAT-6-like"/>
    <property type="match status" value="1"/>
</dbReference>
<proteinExistence type="predicted"/>
<dbReference type="Pfam" id="PF06013">
    <property type="entry name" value="WXG100"/>
    <property type="match status" value="1"/>
</dbReference>
<dbReference type="InterPro" id="IPR036689">
    <property type="entry name" value="ESAT-6-like_sf"/>
</dbReference>
<dbReference type="EMBL" id="JALN02000001">
    <property type="protein sequence ID" value="KDE98819.1"/>
    <property type="molecule type" value="Genomic_DNA"/>
</dbReference>
<gene>
    <name evidence="1" type="ORF">Y900_007620</name>
</gene>
<sequence>MTNLSTDFDLMRSVAAATDTRNDEIRVLLHGFITRMESVPPTVWGGLAAARFQTVVAHWNNESTKLSQALAGIADTIRNNEHQLREAAQLHAQRIAAVTAHL</sequence>
<dbReference type="OrthoDB" id="4474955at2"/>
<evidence type="ECO:0000313" key="2">
    <source>
        <dbReference type="Proteomes" id="UP000022835"/>
    </source>
</evidence>
<dbReference type="AlphaFoldDB" id="A0A064CDZ7"/>
<dbReference type="RefSeq" id="WP_036340775.1">
    <property type="nucleotide sequence ID" value="NZ_JALN02000001.1"/>
</dbReference>
<accession>A0A064CDZ7</accession>
<keyword evidence="2" id="KW-1185">Reference proteome</keyword>